<keyword evidence="4" id="KW-1185">Reference proteome</keyword>
<sequence length="195" mass="21737">MRYWRRNVFYSQQQISDINKANYQSFVNVVGKFMNGYRELAELNMQTVTTIINESNNLPTNAIDEKTDNLPEWQSSMLSQFPQKAAAYNRHFRTIVLSTGAEVVREARRQYETRGNQINAIVAEAVESATTASTRAVEKVAEKIAQPAQDSFDATGKGVERSSSEALSQGIKAGDDIEGAIEAQQQAHTKSGNKR</sequence>
<protein>
    <submittedName>
        <fullName evidence="3">Phasin family protein</fullName>
    </submittedName>
</protein>
<dbReference type="EMBL" id="JAJITC010000007">
    <property type="protein sequence ID" value="MCC8403357.1"/>
    <property type="molecule type" value="Genomic_DNA"/>
</dbReference>
<name>A0ABS8KF18_9BURK</name>
<evidence type="ECO:0000313" key="4">
    <source>
        <dbReference type="Proteomes" id="UP001430614"/>
    </source>
</evidence>
<gene>
    <name evidence="3" type="ORF">LJ655_15910</name>
</gene>
<organism evidence="3 4">
    <name type="scientific">Paraburkholderia translucens</name>
    <dbReference type="NCBI Taxonomy" id="2886945"/>
    <lineage>
        <taxon>Bacteria</taxon>
        <taxon>Pseudomonadati</taxon>
        <taxon>Pseudomonadota</taxon>
        <taxon>Betaproteobacteria</taxon>
        <taxon>Burkholderiales</taxon>
        <taxon>Burkholderiaceae</taxon>
        <taxon>Paraburkholderia</taxon>
    </lineage>
</organism>
<proteinExistence type="predicted"/>
<feature type="compositionally biased region" description="Polar residues" evidence="1">
    <location>
        <begin position="183"/>
        <end position="195"/>
    </location>
</feature>
<dbReference type="Pfam" id="PF09361">
    <property type="entry name" value="Phasin_2"/>
    <property type="match status" value="1"/>
</dbReference>
<evidence type="ECO:0000259" key="2">
    <source>
        <dbReference type="Pfam" id="PF09361"/>
    </source>
</evidence>
<feature type="region of interest" description="Disordered" evidence="1">
    <location>
        <begin position="147"/>
        <end position="195"/>
    </location>
</feature>
<comment type="caution">
    <text evidence="3">The sequence shown here is derived from an EMBL/GenBank/DDBJ whole genome shotgun (WGS) entry which is preliminary data.</text>
</comment>
<evidence type="ECO:0000313" key="3">
    <source>
        <dbReference type="EMBL" id="MCC8403357.1"/>
    </source>
</evidence>
<reference evidence="3 4" key="1">
    <citation type="submission" date="2021-11" db="EMBL/GenBank/DDBJ databases">
        <authorList>
            <person name="Oh E.-T."/>
            <person name="Kim S.-B."/>
        </authorList>
    </citation>
    <scope>NUCLEOTIDE SEQUENCE [LARGE SCALE GENOMIC DNA]</scope>
    <source>
        <strain evidence="3 4">MMS20-SJTN17</strain>
    </source>
</reference>
<accession>A0ABS8KF18</accession>
<feature type="domain" description="Phasin" evidence="2">
    <location>
        <begin position="13"/>
        <end position="105"/>
    </location>
</feature>
<evidence type="ECO:0000256" key="1">
    <source>
        <dbReference type="SAM" id="MobiDB-lite"/>
    </source>
</evidence>
<dbReference type="InterPro" id="IPR018968">
    <property type="entry name" value="Phasin"/>
</dbReference>
<dbReference type="Proteomes" id="UP001430614">
    <property type="component" value="Unassembled WGS sequence"/>
</dbReference>
<dbReference type="RefSeq" id="WP_230562245.1">
    <property type="nucleotide sequence ID" value="NZ_JAJITC010000007.1"/>
</dbReference>